<dbReference type="Pfam" id="PF15170">
    <property type="entry name" value="CaM-KIIN"/>
    <property type="match status" value="1"/>
</dbReference>
<dbReference type="AlphaFoldDB" id="A0AAN9DMQ2"/>
<organism evidence="4 5">
    <name type="scientific">Phoxinus phoxinus</name>
    <name type="common">Eurasian minnow</name>
    <dbReference type="NCBI Taxonomy" id="58324"/>
    <lineage>
        <taxon>Eukaryota</taxon>
        <taxon>Metazoa</taxon>
        <taxon>Chordata</taxon>
        <taxon>Craniata</taxon>
        <taxon>Vertebrata</taxon>
        <taxon>Euteleostomi</taxon>
        <taxon>Actinopterygii</taxon>
        <taxon>Neopterygii</taxon>
        <taxon>Teleostei</taxon>
        <taxon>Ostariophysi</taxon>
        <taxon>Cypriniformes</taxon>
        <taxon>Leuciscidae</taxon>
        <taxon>Phoxininae</taxon>
        <taxon>Phoxinus</taxon>
    </lineage>
</organism>
<comment type="caution">
    <text evidence="4">The sequence shown here is derived from an EMBL/GenBank/DDBJ whole genome shotgun (WGS) entry which is preliminary data.</text>
</comment>
<evidence type="ECO:0000313" key="5">
    <source>
        <dbReference type="Proteomes" id="UP001364617"/>
    </source>
</evidence>
<keyword evidence="2" id="KW-0649">Protein kinase inhibitor</keyword>
<evidence type="ECO:0000256" key="3">
    <source>
        <dbReference type="SAM" id="MobiDB-lite"/>
    </source>
</evidence>
<name>A0AAN9DMQ2_9TELE</name>
<proteinExistence type="inferred from homology"/>
<gene>
    <name evidence="4" type="ORF">R3I93_001083</name>
</gene>
<evidence type="ECO:0000256" key="2">
    <source>
        <dbReference type="ARBA" id="ARBA00023013"/>
    </source>
</evidence>
<dbReference type="InterPro" id="IPR026779">
    <property type="entry name" value="Camk2n"/>
</dbReference>
<dbReference type="GO" id="GO:0004860">
    <property type="term" value="F:protein kinase inhibitor activity"/>
    <property type="evidence" value="ECO:0007669"/>
    <property type="project" value="UniProtKB-KW"/>
</dbReference>
<accession>A0AAN9DMQ2</accession>
<dbReference type="EMBL" id="JAYKXH010000001">
    <property type="protein sequence ID" value="KAK7177024.1"/>
    <property type="molecule type" value="Genomic_DNA"/>
</dbReference>
<evidence type="ECO:0000256" key="1">
    <source>
        <dbReference type="ARBA" id="ARBA00009996"/>
    </source>
</evidence>
<keyword evidence="5" id="KW-1185">Reference proteome</keyword>
<evidence type="ECO:0000313" key="4">
    <source>
        <dbReference type="EMBL" id="KAK7177024.1"/>
    </source>
</evidence>
<feature type="region of interest" description="Disordered" evidence="3">
    <location>
        <begin position="44"/>
        <end position="63"/>
    </location>
</feature>
<dbReference type="Proteomes" id="UP001364617">
    <property type="component" value="Unassembled WGS sequence"/>
</dbReference>
<protein>
    <submittedName>
        <fullName evidence="4">Uncharacterized protein</fullName>
    </submittedName>
</protein>
<comment type="similarity">
    <text evidence="1">Belongs to the CAMK2N family.</text>
</comment>
<reference evidence="4 5" key="1">
    <citation type="submission" date="2024-02" db="EMBL/GenBank/DDBJ databases">
        <title>Chromosome-level genome assembly of the Eurasian Minnow (Phoxinus phoxinus).</title>
        <authorList>
            <person name="Oriowo T.O."/>
            <person name="Martin S."/>
            <person name="Stange M."/>
            <person name="Chrysostomakis Y."/>
            <person name="Brown T."/>
            <person name="Winkler S."/>
            <person name="Kukowka S."/>
            <person name="Myers E.W."/>
            <person name="Bohne A."/>
        </authorList>
    </citation>
    <scope>NUCLEOTIDE SEQUENCE [LARGE SCALE GENOMIC DNA]</scope>
    <source>
        <strain evidence="4">ZFMK-TIS-60720</strain>
        <tissue evidence="4">Whole Organism</tissue>
    </source>
</reference>
<sequence length="98" mass="10738">MNTPTEVQQQEVMYGMAEMPDLIPPTGALQPSPVIPYELGQAGRTRADPLSAPRRAQRAPKLGQIGRSTRVVIDDEDLDDIINNNRSFPASRRVSPVA</sequence>